<sequence length="146" mass="16696">MNDDRVPNYATLRLHHLAHRRLRQYPFEDHRRGVIYGVLIDHMDIERTCWPGAELLGREAYCSKPTVLKILREFERDGLVFFIDPVVRGGRKGRRIRVNFECLAQRVAVKHDLTAGKTLAVKPVLTANGNLAVKKAAFRGRVAVKP</sequence>
<dbReference type="AlphaFoldDB" id="A0A1H7CC81"/>
<organism evidence="1 2">
    <name type="scientific">Paraburkholderia diazotrophica</name>
    <dbReference type="NCBI Taxonomy" id="667676"/>
    <lineage>
        <taxon>Bacteria</taxon>
        <taxon>Pseudomonadati</taxon>
        <taxon>Pseudomonadota</taxon>
        <taxon>Betaproteobacteria</taxon>
        <taxon>Burkholderiales</taxon>
        <taxon>Burkholderiaceae</taxon>
        <taxon>Paraburkholderia</taxon>
    </lineage>
</organism>
<evidence type="ECO:0000313" key="1">
    <source>
        <dbReference type="EMBL" id="SEJ87301.1"/>
    </source>
</evidence>
<reference evidence="2" key="1">
    <citation type="submission" date="2016-10" db="EMBL/GenBank/DDBJ databases">
        <authorList>
            <person name="Varghese N."/>
            <person name="Submissions S."/>
        </authorList>
    </citation>
    <scope>NUCLEOTIDE SEQUENCE [LARGE SCALE GENOMIC DNA]</scope>
    <source>
        <strain evidence="2">LMG 26031</strain>
    </source>
</reference>
<proteinExistence type="predicted"/>
<keyword evidence="2" id="KW-1185">Reference proteome</keyword>
<evidence type="ECO:0008006" key="3">
    <source>
        <dbReference type="Google" id="ProtNLM"/>
    </source>
</evidence>
<dbReference type="RefSeq" id="WP_143062303.1">
    <property type="nucleotide sequence ID" value="NZ_FNYE01000021.1"/>
</dbReference>
<gene>
    <name evidence="1" type="ORF">SAMN05192539_102172</name>
</gene>
<name>A0A1H7CC81_9BURK</name>
<protein>
    <recommendedName>
        <fullName evidence="3">Helix-turn-helix domain-containing protein</fullName>
    </recommendedName>
</protein>
<evidence type="ECO:0000313" key="2">
    <source>
        <dbReference type="Proteomes" id="UP000198866"/>
    </source>
</evidence>
<accession>A0A1H7CC81</accession>
<dbReference type="STRING" id="667676.SAMN05192539_102172"/>
<dbReference type="EMBL" id="FNYE01000021">
    <property type="protein sequence ID" value="SEJ87301.1"/>
    <property type="molecule type" value="Genomic_DNA"/>
</dbReference>
<dbReference type="Proteomes" id="UP000198866">
    <property type="component" value="Unassembled WGS sequence"/>
</dbReference>